<keyword evidence="5 14" id="KW-0812">Transmembrane</keyword>
<evidence type="ECO:0000256" key="2">
    <source>
        <dbReference type="ARBA" id="ARBA00004141"/>
    </source>
</evidence>
<dbReference type="InterPro" id="IPR046450">
    <property type="entry name" value="PA_dom_sf"/>
</dbReference>
<sequence length="833" mass="89139">MRPPRIAILVLFSAASLFLVCRSIGSARRTGPGTSSLSQKSSFRALFSFSSPFSLFPPSAAISLTDDNSTFFPARPAAFGPPLPAKGLSGQLWIGSGFSDETLQEGEGEGELGCSDIPGWEDGRLKSAIKAAAQGSASRNAIPLVEAAKTPGMSDPADNMLVGWDAVSRKRPRAQPKTPDDGTDDYLHQALQQARSPYSNEPTGSGMDHADIQWLQESAEITGKIALLSRGGCGFLEKVKWAQRRGAIALIVGDNQKGGPLIQMFARGNVDNVTIPSVFTSWTTAHLLSSLMQPGSAIEDVLRGKGNAQLKVRHSSRGGTSNNARMPPSSPGDTTTPGSLQRSERSTVARRGWISRLFRLGDTQHVSTDTSRPPTSGRLDWVPVDALDDENNKLFKPSLDKATKDSTKGPRESSEDGFEIGVQDWRDPDYARTAAQNDDVLRRAGEAENTPLADINGPKGGSITPSSGEYVSESVGKSISSGPRKLKSSSGSRGGLLSRIFGSDDEANENTDHAADETGGSSATTPAPAPTAPAGDDAHEGLWVTITPTGSASPFFDTLLVLVISPLITLTVVYALLILRVKIRMRRWRAPKSVVDRLPVRTYHTIAPSPVPSPGSPSSKTPSPRSSSPTTPLLQSSSESQPQSHAVTGTSDSGEAVSAHSSSQANQAPSRGKNSRGVSSEWRKYMGRQVECVVCLEEYIDGVSRVMSLPCGHEFHAECITPWLTTRRRTCPICKNDVVRSLARGTSSGPQYEPFREDDYESSSGESSDSYQERVPSPNGLEDLERGPSWNQSPRQDWHANRNDVWFSALASRFGGSSSFSTRRDGSGADGGR</sequence>
<dbReference type="Gene3D" id="3.50.30.30">
    <property type="match status" value="1"/>
</dbReference>
<evidence type="ECO:0000256" key="9">
    <source>
        <dbReference type="ARBA" id="ARBA00022833"/>
    </source>
</evidence>
<feature type="compositionally biased region" description="Low complexity" evidence="13">
    <location>
        <begin position="616"/>
        <end position="644"/>
    </location>
</feature>
<evidence type="ECO:0000256" key="6">
    <source>
        <dbReference type="ARBA" id="ARBA00022723"/>
    </source>
</evidence>
<dbReference type="PANTHER" id="PTHR45977">
    <property type="entry name" value="TARGET OF ERK KINASE MPK-1"/>
    <property type="match status" value="1"/>
</dbReference>
<accession>G2Q166</accession>
<comment type="catalytic activity">
    <reaction evidence="1">
        <text>S-ubiquitinyl-[E2 ubiquitin-conjugating enzyme]-L-cysteine + [acceptor protein]-L-lysine = [E2 ubiquitin-conjugating enzyme]-L-cysteine + N(6)-ubiquitinyl-[acceptor protein]-L-lysine.</text>
        <dbReference type="EC" id="2.3.2.27"/>
    </reaction>
</comment>
<dbReference type="GeneID" id="11511650"/>
<dbReference type="Pfam" id="PF13639">
    <property type="entry name" value="zf-RING_2"/>
    <property type="match status" value="1"/>
</dbReference>
<evidence type="ECO:0000256" key="1">
    <source>
        <dbReference type="ARBA" id="ARBA00000900"/>
    </source>
</evidence>
<evidence type="ECO:0000259" key="16">
    <source>
        <dbReference type="PROSITE" id="PS50089"/>
    </source>
</evidence>
<dbReference type="Proteomes" id="UP000007322">
    <property type="component" value="Chromosome 1"/>
</dbReference>
<dbReference type="VEuPathDB" id="FungiDB:MYCTH_2298228"/>
<dbReference type="Pfam" id="PF02225">
    <property type="entry name" value="PA"/>
    <property type="match status" value="1"/>
</dbReference>
<evidence type="ECO:0000256" key="5">
    <source>
        <dbReference type="ARBA" id="ARBA00022692"/>
    </source>
</evidence>
<dbReference type="PROSITE" id="PS50089">
    <property type="entry name" value="ZF_RING_2"/>
    <property type="match status" value="1"/>
</dbReference>
<gene>
    <name evidence="17" type="ORF">MYCTH_2298228</name>
</gene>
<evidence type="ECO:0000256" key="3">
    <source>
        <dbReference type="ARBA" id="ARBA00012483"/>
    </source>
</evidence>
<reference evidence="17 18" key="1">
    <citation type="journal article" date="2011" name="Nat. Biotechnol.">
        <title>Comparative genomic analysis of the thermophilic biomass-degrading fungi Myceliophthora thermophila and Thielavia terrestris.</title>
        <authorList>
            <person name="Berka R.M."/>
            <person name="Grigoriev I.V."/>
            <person name="Otillar R."/>
            <person name="Salamov A."/>
            <person name="Grimwood J."/>
            <person name="Reid I."/>
            <person name="Ishmael N."/>
            <person name="John T."/>
            <person name="Darmond C."/>
            <person name="Moisan M.-C."/>
            <person name="Henrissat B."/>
            <person name="Coutinho P.M."/>
            <person name="Lombard V."/>
            <person name="Natvig D.O."/>
            <person name="Lindquist E."/>
            <person name="Schmutz J."/>
            <person name="Lucas S."/>
            <person name="Harris P."/>
            <person name="Powlowski J."/>
            <person name="Bellemare A."/>
            <person name="Taylor D."/>
            <person name="Butler G."/>
            <person name="de Vries R.P."/>
            <person name="Allijn I.E."/>
            <person name="van den Brink J."/>
            <person name="Ushinsky S."/>
            <person name="Storms R."/>
            <person name="Powell A.J."/>
            <person name="Paulsen I.T."/>
            <person name="Elbourne L.D.H."/>
            <person name="Baker S.E."/>
            <person name="Magnuson J."/>
            <person name="LaBoissiere S."/>
            <person name="Clutterbuck A.J."/>
            <person name="Martinez D."/>
            <person name="Wogulis M."/>
            <person name="de Leon A.L."/>
            <person name="Rey M.W."/>
            <person name="Tsang A."/>
        </authorList>
    </citation>
    <scope>NUCLEOTIDE SEQUENCE [LARGE SCALE GENOMIC DNA]</scope>
    <source>
        <strain evidence="18">ATCC 42464 / BCRC 31852 / DSM 1799</strain>
    </source>
</reference>
<evidence type="ECO:0000313" key="18">
    <source>
        <dbReference type="Proteomes" id="UP000007322"/>
    </source>
</evidence>
<feature type="region of interest" description="Disordered" evidence="13">
    <location>
        <begin position="311"/>
        <end position="347"/>
    </location>
</feature>
<dbReference type="CDD" id="cd04813">
    <property type="entry name" value="PA_1"/>
    <property type="match status" value="1"/>
</dbReference>
<evidence type="ECO:0000256" key="4">
    <source>
        <dbReference type="ARBA" id="ARBA00022679"/>
    </source>
</evidence>
<feature type="compositionally biased region" description="Basic and acidic residues" evidence="13">
    <location>
        <begin position="390"/>
        <end position="414"/>
    </location>
</feature>
<feature type="compositionally biased region" description="Polar residues" evidence="13">
    <location>
        <begin position="645"/>
        <end position="669"/>
    </location>
</feature>
<keyword evidence="9" id="KW-0862">Zinc</keyword>
<feature type="compositionally biased region" description="Low complexity" evidence="13">
    <location>
        <begin position="478"/>
        <end position="501"/>
    </location>
</feature>
<dbReference type="HOGENOM" id="CLU_007230_0_0_1"/>
<feature type="region of interest" description="Disordered" evidence="13">
    <location>
        <begin position="744"/>
        <end position="797"/>
    </location>
</feature>
<dbReference type="EC" id="2.3.2.27" evidence="3"/>
<dbReference type="SMART" id="SM00184">
    <property type="entry name" value="RING"/>
    <property type="match status" value="1"/>
</dbReference>
<dbReference type="GO" id="GO:0008270">
    <property type="term" value="F:zinc ion binding"/>
    <property type="evidence" value="ECO:0007669"/>
    <property type="project" value="UniProtKB-KW"/>
</dbReference>
<feature type="region of interest" description="Disordered" evidence="13">
    <location>
        <begin position="364"/>
        <end position="429"/>
    </location>
</feature>
<dbReference type="SUPFAM" id="SSF57850">
    <property type="entry name" value="RING/U-box"/>
    <property type="match status" value="1"/>
</dbReference>
<dbReference type="Gene3D" id="3.30.40.10">
    <property type="entry name" value="Zinc/RING finger domain, C3HC4 (zinc finger)"/>
    <property type="match status" value="1"/>
</dbReference>
<evidence type="ECO:0000256" key="10">
    <source>
        <dbReference type="ARBA" id="ARBA00022989"/>
    </source>
</evidence>
<dbReference type="OMA" id="SGNIDWV"/>
<dbReference type="eggNOG" id="KOG0800">
    <property type="taxonomic scope" value="Eukaryota"/>
</dbReference>
<dbReference type="SUPFAM" id="SSF52025">
    <property type="entry name" value="PA domain"/>
    <property type="match status" value="1"/>
</dbReference>
<keyword evidence="6" id="KW-0479">Metal-binding</keyword>
<proteinExistence type="predicted"/>
<dbReference type="EMBL" id="CP003002">
    <property type="protein sequence ID" value="AEO54965.1"/>
    <property type="molecule type" value="Genomic_DNA"/>
</dbReference>
<dbReference type="RefSeq" id="XP_003660210.1">
    <property type="nucleotide sequence ID" value="XM_003660162.1"/>
</dbReference>
<keyword evidence="10 14" id="KW-1133">Transmembrane helix</keyword>
<protein>
    <recommendedName>
        <fullName evidence="3">RING-type E3 ubiquitin transferase</fullName>
        <ecNumber evidence="3">2.3.2.27</ecNumber>
    </recommendedName>
</protein>
<evidence type="ECO:0000256" key="13">
    <source>
        <dbReference type="SAM" id="MobiDB-lite"/>
    </source>
</evidence>
<dbReference type="InterPro" id="IPR013083">
    <property type="entry name" value="Znf_RING/FYVE/PHD"/>
</dbReference>
<dbReference type="InterPro" id="IPR003137">
    <property type="entry name" value="PA_domain"/>
</dbReference>
<feature type="compositionally biased region" description="Polar residues" evidence="13">
    <location>
        <begin position="364"/>
        <end position="374"/>
    </location>
</feature>
<dbReference type="InParanoid" id="G2Q166"/>
<feature type="region of interest" description="Disordered" evidence="13">
    <location>
        <begin position="605"/>
        <end position="678"/>
    </location>
</feature>
<evidence type="ECO:0000313" key="17">
    <source>
        <dbReference type="EMBL" id="AEO54965.1"/>
    </source>
</evidence>
<feature type="signal peptide" evidence="15">
    <location>
        <begin position="1"/>
        <end position="27"/>
    </location>
</feature>
<dbReference type="FunFam" id="3.30.40.10:FF:000364">
    <property type="entry name" value="Protease-associated PA domain protein"/>
    <property type="match status" value="1"/>
</dbReference>
<keyword evidence="4" id="KW-0808">Transferase</keyword>
<feature type="domain" description="RING-type" evidence="16">
    <location>
        <begin position="692"/>
        <end position="735"/>
    </location>
</feature>
<organism evidence="17 18">
    <name type="scientific">Thermothelomyces thermophilus (strain ATCC 42464 / BCRC 31852 / DSM 1799)</name>
    <name type="common">Sporotrichum thermophile</name>
    <dbReference type="NCBI Taxonomy" id="573729"/>
    <lineage>
        <taxon>Eukaryota</taxon>
        <taxon>Fungi</taxon>
        <taxon>Dikarya</taxon>
        <taxon>Ascomycota</taxon>
        <taxon>Pezizomycotina</taxon>
        <taxon>Sordariomycetes</taxon>
        <taxon>Sordariomycetidae</taxon>
        <taxon>Sordariales</taxon>
        <taxon>Chaetomiaceae</taxon>
        <taxon>Thermothelomyces</taxon>
    </lineage>
</organism>
<feature type="chain" id="PRO_5003435119" description="RING-type E3 ubiquitin transferase" evidence="15">
    <location>
        <begin position="28"/>
        <end position="833"/>
    </location>
</feature>
<evidence type="ECO:0000256" key="15">
    <source>
        <dbReference type="SAM" id="SignalP"/>
    </source>
</evidence>
<keyword evidence="18" id="KW-1185">Reference proteome</keyword>
<keyword evidence="7 12" id="KW-0863">Zinc-finger</keyword>
<dbReference type="AlphaFoldDB" id="G2Q166"/>
<keyword evidence="8" id="KW-0833">Ubl conjugation pathway</keyword>
<dbReference type="InterPro" id="IPR001841">
    <property type="entry name" value="Znf_RING"/>
</dbReference>
<keyword evidence="15" id="KW-0732">Signal</keyword>
<dbReference type="PANTHER" id="PTHR45977:SF4">
    <property type="entry name" value="RING-TYPE DOMAIN-CONTAINING PROTEIN"/>
    <property type="match status" value="1"/>
</dbReference>
<dbReference type="KEGG" id="mtm:MYCTH_2298228"/>
<dbReference type="OrthoDB" id="5357315at2759"/>
<evidence type="ECO:0000256" key="8">
    <source>
        <dbReference type="ARBA" id="ARBA00022786"/>
    </source>
</evidence>
<evidence type="ECO:0000256" key="14">
    <source>
        <dbReference type="SAM" id="Phobius"/>
    </source>
</evidence>
<dbReference type="GO" id="GO:0061630">
    <property type="term" value="F:ubiquitin protein ligase activity"/>
    <property type="evidence" value="ECO:0007669"/>
    <property type="project" value="UniProtKB-EC"/>
</dbReference>
<feature type="region of interest" description="Disordered" evidence="13">
    <location>
        <begin position="447"/>
        <end position="538"/>
    </location>
</feature>
<evidence type="ECO:0000256" key="11">
    <source>
        <dbReference type="ARBA" id="ARBA00023136"/>
    </source>
</evidence>
<name>G2Q166_THET4</name>
<dbReference type="CDD" id="cd16454">
    <property type="entry name" value="RING-H2_PA-TM-RING"/>
    <property type="match status" value="1"/>
</dbReference>
<evidence type="ECO:0000256" key="12">
    <source>
        <dbReference type="PROSITE-ProRule" id="PRU00175"/>
    </source>
</evidence>
<keyword evidence="11 14" id="KW-0472">Membrane</keyword>
<dbReference type="STRING" id="573729.G2Q166"/>
<feature type="transmembrane region" description="Helical" evidence="14">
    <location>
        <begin position="559"/>
        <end position="579"/>
    </location>
</feature>
<evidence type="ECO:0000256" key="7">
    <source>
        <dbReference type="ARBA" id="ARBA00022771"/>
    </source>
</evidence>
<dbReference type="GO" id="GO:0016020">
    <property type="term" value="C:membrane"/>
    <property type="evidence" value="ECO:0007669"/>
    <property type="project" value="UniProtKB-SubCell"/>
</dbReference>
<comment type="subcellular location">
    <subcellularLocation>
        <location evidence="2">Membrane</location>
        <topology evidence="2">Multi-pass membrane protein</topology>
    </subcellularLocation>
</comment>
<dbReference type="GO" id="GO:0006511">
    <property type="term" value="P:ubiquitin-dependent protein catabolic process"/>
    <property type="evidence" value="ECO:0007669"/>
    <property type="project" value="TreeGrafter"/>
</dbReference>
<dbReference type="GO" id="GO:0016567">
    <property type="term" value="P:protein ubiquitination"/>
    <property type="evidence" value="ECO:0007669"/>
    <property type="project" value="TreeGrafter"/>
</dbReference>